<keyword evidence="2" id="KW-1185">Reference proteome</keyword>
<name>A0ABZ2TDQ4_9RHOB</name>
<reference evidence="1 2" key="1">
    <citation type="submission" date="2024-02" db="EMBL/GenBank/DDBJ databases">
        <title>Roseovarius strain W115 nov., isolated from a marine algae.</title>
        <authorList>
            <person name="Lee M.W."/>
            <person name="Lee J.K."/>
            <person name="Kim J.M."/>
            <person name="Choi D.G."/>
            <person name="Baek J.H."/>
            <person name="Bayburt H."/>
            <person name="Jung J.J."/>
            <person name="Han D.M."/>
            <person name="Jeon C.O."/>
        </authorList>
    </citation>
    <scope>NUCLEOTIDE SEQUENCE [LARGE SCALE GENOMIC DNA]</scope>
    <source>
        <strain evidence="1 2">W115</strain>
    </source>
</reference>
<evidence type="ECO:0000313" key="1">
    <source>
        <dbReference type="EMBL" id="WYK17869.1"/>
    </source>
</evidence>
<accession>A0ABZ2TDQ4</accession>
<protein>
    <submittedName>
        <fullName evidence="1">Entericidin EcnA/B family protein</fullName>
    </submittedName>
</protein>
<gene>
    <name evidence="1" type="ORF">RZS32_015985</name>
</gene>
<sequence length="37" mass="3765">MKKIALLALVAALAGCGTVEGFGRDLSSASRGVQNLF</sequence>
<dbReference type="EMBL" id="CP146606">
    <property type="protein sequence ID" value="WYK17869.1"/>
    <property type="molecule type" value="Genomic_DNA"/>
</dbReference>
<dbReference type="PROSITE" id="PS51257">
    <property type="entry name" value="PROKAR_LIPOPROTEIN"/>
    <property type="match status" value="1"/>
</dbReference>
<evidence type="ECO:0000313" key="2">
    <source>
        <dbReference type="Proteomes" id="UP001281305"/>
    </source>
</evidence>
<dbReference type="RefSeq" id="WP_317054556.1">
    <property type="nucleotide sequence ID" value="NZ_CP146606.1"/>
</dbReference>
<organism evidence="1 2">
    <name type="scientific">Roseovarius rhodophyticola</name>
    <dbReference type="NCBI Taxonomy" id="3080827"/>
    <lineage>
        <taxon>Bacteria</taxon>
        <taxon>Pseudomonadati</taxon>
        <taxon>Pseudomonadota</taxon>
        <taxon>Alphaproteobacteria</taxon>
        <taxon>Rhodobacterales</taxon>
        <taxon>Roseobacteraceae</taxon>
        <taxon>Roseovarius</taxon>
    </lineage>
</organism>
<proteinExistence type="predicted"/>
<dbReference type="Proteomes" id="UP001281305">
    <property type="component" value="Chromosome"/>
</dbReference>